<proteinExistence type="predicted"/>
<protein>
    <submittedName>
        <fullName evidence="1">Uncharacterized protein</fullName>
    </submittedName>
</protein>
<organism evidence="1 2">
    <name type="scientific">Sulfolobus turreted icosahedral virus 2</name>
    <dbReference type="NCBI Taxonomy" id="754004"/>
    <lineage>
        <taxon>Viruses</taxon>
        <taxon>Varidnaviria</taxon>
        <taxon>Abadenavirae</taxon>
        <taxon>Produgelaviricota</taxon>
        <taxon>Belvinaviricetes</taxon>
        <taxon>Belfryvirales</taxon>
        <taxon>Turriviridae</taxon>
        <taxon>Alphaturrivirus</taxon>
        <taxon>Alphaturrivirus hveragerdiense</taxon>
    </lineage>
</organism>
<accession>D5IEY3</accession>
<gene>
    <name evidence="1" type="ORF">STIV2_B67</name>
</gene>
<dbReference type="EMBL" id="GU080336">
    <property type="protein sequence ID" value="ADF27756.1"/>
    <property type="molecule type" value="Genomic_DNA"/>
</dbReference>
<evidence type="ECO:0000313" key="2">
    <source>
        <dbReference type="Proteomes" id="UP000008240"/>
    </source>
</evidence>
<name>D5IEY3_9VIRU</name>
<reference evidence="1 2" key="1">
    <citation type="journal article" date="2010" name="J. Virol.">
        <title>Familial relationships in hyperthermo- and acidophilic archaeal viruses.</title>
        <authorList>
            <person name="Happonen L.J."/>
            <person name="Redder P."/>
            <person name="Peng X."/>
            <person name="Reigstad L.J."/>
            <person name="Prangishvili D."/>
            <person name="Butcher S.J."/>
        </authorList>
    </citation>
    <scope>NUCLEOTIDE SEQUENCE [LARGE SCALE GENOMIC DNA]</scope>
</reference>
<keyword evidence="2" id="KW-1185">Reference proteome</keyword>
<dbReference type="KEGG" id="vg:9086703"/>
<sequence length="67" mass="7997">MRISIYLNKEDEIKLKEICTKYKSLSQCIKAMINERHATIHDDLLLELQTIEDKLDQCLKQKHLNRV</sequence>
<dbReference type="RefSeq" id="YP_003591090.1">
    <property type="nucleotide sequence ID" value="NC_014099.1"/>
</dbReference>
<evidence type="ECO:0000313" key="1">
    <source>
        <dbReference type="EMBL" id="ADF27756.1"/>
    </source>
</evidence>
<dbReference type="Proteomes" id="UP000008240">
    <property type="component" value="Segment"/>
</dbReference>
<dbReference type="GeneID" id="9086703"/>